<dbReference type="PROSITE" id="PS50157">
    <property type="entry name" value="ZINC_FINGER_C2H2_2"/>
    <property type="match status" value="7"/>
</dbReference>
<feature type="domain" description="C2H2-type" evidence="8">
    <location>
        <begin position="186"/>
        <end position="214"/>
    </location>
</feature>
<dbReference type="EMBL" id="UFQT01002158">
    <property type="protein sequence ID" value="SSX32807.1"/>
    <property type="molecule type" value="Genomic_DNA"/>
</dbReference>
<evidence type="ECO:0000313" key="11">
    <source>
        <dbReference type="EMBL" id="SSX32807.1"/>
    </source>
</evidence>
<dbReference type="PROSITE" id="PS51915">
    <property type="entry name" value="ZAD"/>
    <property type="match status" value="1"/>
</dbReference>
<feature type="domain" description="C2H2-type" evidence="8">
    <location>
        <begin position="302"/>
        <end position="330"/>
    </location>
</feature>
<name>A0A336MX27_CULSO</name>
<dbReference type="InterPro" id="IPR012934">
    <property type="entry name" value="Znf_AD"/>
</dbReference>
<dbReference type="GO" id="GO:0000981">
    <property type="term" value="F:DNA-binding transcription factor activity, RNA polymerase II-specific"/>
    <property type="evidence" value="ECO:0007669"/>
    <property type="project" value="TreeGrafter"/>
</dbReference>
<feature type="binding site" evidence="6">
    <location>
        <position position="61"/>
    </location>
    <ligand>
        <name>Zn(2+)</name>
        <dbReference type="ChEBI" id="CHEBI:29105"/>
    </ligand>
</feature>
<dbReference type="InterPro" id="IPR013087">
    <property type="entry name" value="Znf_C2H2_type"/>
</dbReference>
<dbReference type="FunFam" id="3.30.160.60:FF:000690">
    <property type="entry name" value="Zinc finger protein 354C"/>
    <property type="match status" value="1"/>
</dbReference>
<dbReference type="PANTHER" id="PTHR46105:SF28">
    <property type="entry name" value="ZINC FINGER PROTEIN 37-LIKE"/>
    <property type="match status" value="1"/>
</dbReference>
<dbReference type="PROSITE" id="PS00028">
    <property type="entry name" value="ZINC_FINGER_C2H2_1"/>
    <property type="match status" value="7"/>
</dbReference>
<feature type="domain" description="C2H2-type" evidence="8">
    <location>
        <begin position="331"/>
        <end position="358"/>
    </location>
</feature>
<accession>A0A336MX27</accession>
<feature type="binding site" evidence="6">
    <location>
        <position position="12"/>
    </location>
    <ligand>
        <name>Zn(2+)</name>
        <dbReference type="ChEBI" id="CHEBI:29105"/>
    </ligand>
</feature>
<dbReference type="Pfam" id="PF07776">
    <property type="entry name" value="zf-AD"/>
    <property type="match status" value="1"/>
</dbReference>
<dbReference type="Pfam" id="PF00096">
    <property type="entry name" value="zf-C2H2"/>
    <property type="match status" value="5"/>
</dbReference>
<proteinExistence type="predicted"/>
<evidence type="ECO:0000256" key="6">
    <source>
        <dbReference type="PROSITE-ProRule" id="PRU01263"/>
    </source>
</evidence>
<evidence type="ECO:0000259" key="9">
    <source>
        <dbReference type="PROSITE" id="PS51915"/>
    </source>
</evidence>
<keyword evidence="4 6" id="KW-0862">Zinc</keyword>
<dbReference type="GO" id="GO:0008270">
    <property type="term" value="F:zinc ion binding"/>
    <property type="evidence" value="ECO:0007669"/>
    <property type="project" value="UniProtKB-UniRule"/>
</dbReference>
<dbReference type="AlphaFoldDB" id="A0A336MX27"/>
<evidence type="ECO:0000256" key="5">
    <source>
        <dbReference type="PROSITE-ProRule" id="PRU00042"/>
    </source>
</evidence>
<feature type="binding site" evidence="6">
    <location>
        <position position="58"/>
    </location>
    <ligand>
        <name>Zn(2+)</name>
        <dbReference type="ChEBI" id="CHEBI:29105"/>
    </ligand>
</feature>
<evidence type="ECO:0000256" key="7">
    <source>
        <dbReference type="SAM" id="MobiDB-lite"/>
    </source>
</evidence>
<evidence type="ECO:0000256" key="1">
    <source>
        <dbReference type="ARBA" id="ARBA00022723"/>
    </source>
</evidence>
<dbReference type="EMBL" id="UFQS01002158">
    <property type="protein sequence ID" value="SSX13373.1"/>
    <property type="molecule type" value="Genomic_DNA"/>
</dbReference>
<feature type="region of interest" description="Disordered" evidence="7">
    <location>
        <begin position="146"/>
        <end position="179"/>
    </location>
</feature>
<feature type="domain" description="C2H2-type" evidence="8">
    <location>
        <begin position="387"/>
        <end position="414"/>
    </location>
</feature>
<reference evidence="11" key="2">
    <citation type="submission" date="2018-07" db="EMBL/GenBank/DDBJ databases">
        <authorList>
            <person name="Quirk P.G."/>
            <person name="Krulwich T.A."/>
        </authorList>
    </citation>
    <scope>NUCLEOTIDE SEQUENCE</scope>
</reference>
<feature type="domain" description="C2H2-type" evidence="8">
    <location>
        <begin position="214"/>
        <end position="242"/>
    </location>
</feature>
<feature type="binding site" evidence="6">
    <location>
        <position position="15"/>
    </location>
    <ligand>
        <name>Zn(2+)</name>
        <dbReference type="ChEBI" id="CHEBI:29105"/>
    </ligand>
</feature>
<dbReference type="InterPro" id="IPR050457">
    <property type="entry name" value="ZnFinger_BTB_dom_contain"/>
</dbReference>
<evidence type="ECO:0000259" key="8">
    <source>
        <dbReference type="PROSITE" id="PS50157"/>
    </source>
</evidence>
<dbReference type="GO" id="GO:0000978">
    <property type="term" value="F:RNA polymerase II cis-regulatory region sequence-specific DNA binding"/>
    <property type="evidence" value="ECO:0007669"/>
    <property type="project" value="TreeGrafter"/>
</dbReference>
<protein>
    <submittedName>
        <fullName evidence="11">CSON005445 protein</fullName>
    </submittedName>
</protein>
<dbReference type="Gene3D" id="3.30.160.60">
    <property type="entry name" value="Classic Zinc Finger"/>
    <property type="match status" value="5"/>
</dbReference>
<dbReference type="GO" id="GO:0003682">
    <property type="term" value="F:chromatin binding"/>
    <property type="evidence" value="ECO:0007669"/>
    <property type="project" value="UniProtKB-ARBA"/>
</dbReference>
<evidence type="ECO:0000256" key="4">
    <source>
        <dbReference type="ARBA" id="ARBA00022833"/>
    </source>
</evidence>
<feature type="domain" description="ZAD" evidence="9">
    <location>
        <begin position="10"/>
        <end position="85"/>
    </location>
</feature>
<reference evidence="10" key="1">
    <citation type="submission" date="2018-04" db="EMBL/GenBank/DDBJ databases">
        <authorList>
            <person name="Go L.Y."/>
            <person name="Mitchell J.A."/>
        </authorList>
    </citation>
    <scope>NUCLEOTIDE SEQUENCE</scope>
    <source>
        <tissue evidence="10">Whole organism</tissue>
    </source>
</reference>
<dbReference type="GO" id="GO:0040029">
    <property type="term" value="P:epigenetic regulation of gene expression"/>
    <property type="evidence" value="ECO:0007669"/>
    <property type="project" value="UniProtKB-ARBA"/>
</dbReference>
<evidence type="ECO:0000256" key="2">
    <source>
        <dbReference type="ARBA" id="ARBA00022737"/>
    </source>
</evidence>
<dbReference type="SMART" id="SM00868">
    <property type="entry name" value="zf-AD"/>
    <property type="match status" value="1"/>
</dbReference>
<dbReference type="InterPro" id="IPR008598">
    <property type="entry name" value="Di19_Zn-bd"/>
</dbReference>
<dbReference type="InterPro" id="IPR036236">
    <property type="entry name" value="Znf_C2H2_sf"/>
</dbReference>
<feature type="domain" description="C2H2-type" evidence="8">
    <location>
        <begin position="414"/>
        <end position="442"/>
    </location>
</feature>
<keyword evidence="2" id="KW-0677">Repeat</keyword>
<dbReference type="GO" id="GO:0005634">
    <property type="term" value="C:nucleus"/>
    <property type="evidence" value="ECO:0007669"/>
    <property type="project" value="InterPro"/>
</dbReference>
<sequence length="486" mass="56177">MSKTVQLTDGSCRICLEDEKRTISFKDTVPSLKQISYTELFQDISGITLLESGPQRLCKECGIHLVEAYELKQKIKESENLLLNLIEQLIVINPTVEKESNDNSQDIKKENTEDFDGNSQDFVFGGVIEADVEAVVKIDPEEVKSEDSLGDYTEDEKEKKKPSSKSVKKQKQSKRTHKKESQSLSLRCSICLEVFTKKYDFRNHYRVMHVGQEIQCPNCPKKFNNADEFDKHIRHGHKKRNREKTLCPHCAKVMLNTSIQEHIKSIHEEHHREYICDLCGVRAKSKDILTGHMKFKHQNLTYNCRYCPEIFKNKGTRRTHEIRFHTFDYKHVCNICEKKFMTNAQLKKHRVIHTGEKPHACEICGQRFSFRAGLKDHQATHAETRDFICDVCSAGFKNNKALRKHHAVHEDRNYECPVCGQKFLENKTLRAHCTHSHPDYQLPPPGTVMNKKALARVGKILEKYHVHAHHSSVPRKLNLPTGPSLN</sequence>
<organism evidence="11">
    <name type="scientific">Culicoides sonorensis</name>
    <name type="common">Biting midge</name>
    <dbReference type="NCBI Taxonomy" id="179676"/>
    <lineage>
        <taxon>Eukaryota</taxon>
        <taxon>Metazoa</taxon>
        <taxon>Ecdysozoa</taxon>
        <taxon>Arthropoda</taxon>
        <taxon>Hexapoda</taxon>
        <taxon>Insecta</taxon>
        <taxon>Pterygota</taxon>
        <taxon>Neoptera</taxon>
        <taxon>Endopterygota</taxon>
        <taxon>Diptera</taxon>
        <taxon>Nematocera</taxon>
        <taxon>Chironomoidea</taxon>
        <taxon>Ceratopogonidae</taxon>
        <taxon>Ceratopogoninae</taxon>
        <taxon>Culicoides</taxon>
        <taxon>Monoculicoides</taxon>
    </lineage>
</organism>
<dbReference type="PANTHER" id="PTHR46105">
    <property type="entry name" value="AGAP004733-PA"/>
    <property type="match status" value="1"/>
</dbReference>
<keyword evidence="1 6" id="KW-0479">Metal-binding</keyword>
<dbReference type="Pfam" id="PF05605">
    <property type="entry name" value="zf-Di19"/>
    <property type="match status" value="1"/>
</dbReference>
<feature type="compositionally biased region" description="Basic residues" evidence="7">
    <location>
        <begin position="162"/>
        <end position="178"/>
    </location>
</feature>
<dbReference type="VEuPathDB" id="VectorBase:CSON005445"/>
<dbReference type="SMART" id="SM00355">
    <property type="entry name" value="ZnF_C2H2"/>
    <property type="match status" value="9"/>
</dbReference>
<evidence type="ECO:0000313" key="10">
    <source>
        <dbReference type="EMBL" id="SSX13373.1"/>
    </source>
</evidence>
<dbReference type="GO" id="GO:0000785">
    <property type="term" value="C:chromatin"/>
    <property type="evidence" value="ECO:0007669"/>
    <property type="project" value="UniProtKB-ARBA"/>
</dbReference>
<evidence type="ECO:0000256" key="3">
    <source>
        <dbReference type="ARBA" id="ARBA00022771"/>
    </source>
</evidence>
<dbReference type="OMA" id="HHAVHED"/>
<keyword evidence="3 5" id="KW-0863">Zinc-finger</keyword>
<dbReference type="SUPFAM" id="SSF57667">
    <property type="entry name" value="beta-beta-alpha zinc fingers"/>
    <property type="match status" value="4"/>
</dbReference>
<feature type="domain" description="C2H2-type" evidence="8">
    <location>
        <begin position="359"/>
        <end position="386"/>
    </location>
</feature>
<gene>
    <name evidence="11" type="primary">CSON005445</name>
</gene>